<dbReference type="EMBL" id="LGKP01000025">
    <property type="protein sequence ID" value="KPL85237.1"/>
    <property type="molecule type" value="Genomic_DNA"/>
</dbReference>
<evidence type="ECO:0000256" key="1">
    <source>
        <dbReference type="SAM" id="MobiDB-lite"/>
    </source>
</evidence>
<dbReference type="STRING" id="70996.SE18_16235"/>
<dbReference type="RefSeq" id="WP_054535515.1">
    <property type="nucleotide sequence ID" value="NZ_LGKP01000025.1"/>
</dbReference>
<keyword evidence="3" id="KW-1185">Reference proteome</keyword>
<dbReference type="PATRIC" id="fig|70996.4.peg.114"/>
<dbReference type="AlphaFoldDB" id="A0A0P6XZ91"/>
<evidence type="ECO:0000313" key="2">
    <source>
        <dbReference type="EMBL" id="KPL85237.1"/>
    </source>
</evidence>
<proteinExistence type="predicted"/>
<evidence type="ECO:0000313" key="3">
    <source>
        <dbReference type="Proteomes" id="UP000050277"/>
    </source>
</evidence>
<reference evidence="2 3" key="1">
    <citation type="submission" date="2015-07" db="EMBL/GenBank/DDBJ databases">
        <title>Whole genome sequence of Herpetosiphon geysericola DSM 7119.</title>
        <authorList>
            <person name="Hemp J."/>
            <person name="Ward L.M."/>
            <person name="Pace L.A."/>
            <person name="Fischer W.W."/>
        </authorList>
    </citation>
    <scope>NUCLEOTIDE SEQUENCE [LARGE SCALE GENOMIC DNA]</scope>
    <source>
        <strain evidence="2 3">DSM 7119</strain>
    </source>
</reference>
<dbReference type="SUPFAM" id="SSF52540">
    <property type="entry name" value="P-loop containing nucleoside triphosphate hydrolases"/>
    <property type="match status" value="1"/>
</dbReference>
<dbReference type="InterPro" id="IPR027417">
    <property type="entry name" value="P-loop_NTPase"/>
</dbReference>
<organism evidence="2 3">
    <name type="scientific">Herpetosiphon geysericola</name>
    <dbReference type="NCBI Taxonomy" id="70996"/>
    <lineage>
        <taxon>Bacteria</taxon>
        <taxon>Bacillati</taxon>
        <taxon>Chloroflexota</taxon>
        <taxon>Chloroflexia</taxon>
        <taxon>Herpetosiphonales</taxon>
        <taxon>Herpetosiphonaceae</taxon>
        <taxon>Herpetosiphon</taxon>
    </lineage>
</organism>
<gene>
    <name evidence="2" type="ORF">SE18_16235</name>
</gene>
<accession>A0A0P6XZ91</accession>
<dbReference type="Gene3D" id="3.40.50.300">
    <property type="entry name" value="P-loop containing nucleotide triphosphate hydrolases"/>
    <property type="match status" value="1"/>
</dbReference>
<feature type="region of interest" description="Disordered" evidence="1">
    <location>
        <begin position="88"/>
        <end position="115"/>
    </location>
</feature>
<name>A0A0P6XZ91_9CHLR</name>
<comment type="caution">
    <text evidence="2">The sequence shown here is derived from an EMBL/GenBank/DDBJ whole genome shotgun (WGS) entry which is preliminary data.</text>
</comment>
<sequence length="536" mass="61077">MRFLLDARSYDEMKARNDHTPDCYVRPGEYLHHMYVDGIKYAVARALYDCLKEAREQNDYEATRHLNMHKQQLDALVAEAQANGKLSGARVLGGDVPSDDGSAPSGNSYHPKVPTTIEETGLNRTQIQDQLLRVIYNRSRVTGMELAQEVRLFYSVLDPVITQMRNSEYIDIAGQRGFGDTNYEYILTPRGSQAAEDAMKKSNYSGPAPVPFDQFLESVKAQTIKNMIITRRNIRKAFSDLIITDQVLNEVGPAVNSGASIFLFGYPGNGKTSIAERITRLMGDDIFVPYAIDADGQIIKVYDSIVHTLVDKEVNVGTSDYDLRWAKIKRPVVVVGGELTLEALDLTFNETGRFYEAPFQMKANGGIFLIDDFGRQQCRPMDLLNRWIVPLEKRYDYLTTITGQKIEVPFDQLLIFSTNLDPSQVADEAFLRRIKFKIEVRDPDESQWRQIWSLVCKGRKINLDPKGLDYLVEKWYKPEERPFRMCQPRDILDQMISIAKYNMEQVTFNPDLIDAACGTYFVSKEAKNFGAKVRLD</sequence>
<protein>
    <submittedName>
        <fullName evidence="2">ATPase AAA</fullName>
    </submittedName>
</protein>
<dbReference type="Proteomes" id="UP000050277">
    <property type="component" value="Unassembled WGS sequence"/>
</dbReference>
<dbReference type="OrthoDB" id="9783370at2"/>